<gene>
    <name evidence="1" type="ORF">LYSIN_02702</name>
    <name evidence="2" type="ORF">NCTC10338_00862</name>
</gene>
<dbReference type="EMBL" id="PGLV01000001">
    <property type="protein sequence ID" value="POZ57918.1"/>
    <property type="molecule type" value="Genomic_DNA"/>
</dbReference>
<accession>A0A2S5D4J4</accession>
<comment type="caution">
    <text evidence="1">The sequence shown here is derived from an EMBL/GenBank/DDBJ whole genome shotgun (WGS) entry which is preliminary data.</text>
</comment>
<evidence type="ECO:0000313" key="2">
    <source>
        <dbReference type="EMBL" id="SUV15791.1"/>
    </source>
</evidence>
<protein>
    <submittedName>
        <fullName evidence="1">Uncharacterized protein</fullName>
    </submittedName>
</protein>
<dbReference type="RefSeq" id="WP_162832713.1">
    <property type="nucleotide sequence ID" value="NZ_BJNS01000008.1"/>
</dbReference>
<proteinExistence type="predicted"/>
<dbReference type="AlphaFoldDB" id="A0A2S5D4J4"/>
<evidence type="ECO:0000313" key="1">
    <source>
        <dbReference type="EMBL" id="POZ57918.1"/>
    </source>
</evidence>
<name>A0A2S5D4J4_LYSSH</name>
<dbReference type="EMBL" id="UFSZ01000001">
    <property type="protein sequence ID" value="SUV15791.1"/>
    <property type="molecule type" value="Genomic_DNA"/>
</dbReference>
<keyword evidence="3" id="KW-1185">Reference proteome</keyword>
<evidence type="ECO:0000313" key="3">
    <source>
        <dbReference type="Proteomes" id="UP000237319"/>
    </source>
</evidence>
<reference evidence="1 3" key="1">
    <citation type="submission" date="2017-11" db="EMBL/GenBank/DDBJ databases">
        <title>Genome sequence of Lysinibacillus sphaericus, a lignin-degrading bacteria isolated from municipal solid waste soil.</title>
        <authorList>
            <person name="Persinoti G.F."/>
            <person name="Paixao D.A."/>
            <person name="Bugg T.D."/>
            <person name="Squina F.M."/>
        </authorList>
    </citation>
    <scope>NUCLEOTIDE SEQUENCE [LARGE SCALE GENOMIC DNA]</scope>
    <source>
        <strain evidence="1 3">A1</strain>
    </source>
</reference>
<sequence length="54" mass="6047">MTTTTGTWWESIFSGALSHGICEEKLLLLQDEAFLYLSTTPADKDSLLEEPEIN</sequence>
<dbReference type="GeneID" id="48279147"/>
<dbReference type="Proteomes" id="UP000255295">
    <property type="component" value="Unassembled WGS sequence"/>
</dbReference>
<evidence type="ECO:0000313" key="4">
    <source>
        <dbReference type="Proteomes" id="UP000255295"/>
    </source>
</evidence>
<dbReference type="Proteomes" id="UP000237319">
    <property type="component" value="Unassembled WGS sequence"/>
</dbReference>
<organism evidence="1 3">
    <name type="scientific">Lysinibacillus sphaericus</name>
    <name type="common">Bacillus sphaericus</name>
    <dbReference type="NCBI Taxonomy" id="1421"/>
    <lineage>
        <taxon>Bacteria</taxon>
        <taxon>Bacillati</taxon>
        <taxon>Bacillota</taxon>
        <taxon>Bacilli</taxon>
        <taxon>Bacillales</taxon>
        <taxon>Bacillaceae</taxon>
        <taxon>Lysinibacillus</taxon>
    </lineage>
</organism>
<reference evidence="2 4" key="2">
    <citation type="submission" date="2018-06" db="EMBL/GenBank/DDBJ databases">
        <authorList>
            <consortium name="Pathogen Informatics"/>
            <person name="Doyle S."/>
        </authorList>
    </citation>
    <scope>NUCLEOTIDE SEQUENCE [LARGE SCALE GENOMIC DNA]</scope>
    <source>
        <strain evidence="2 4">NCTC10338</strain>
    </source>
</reference>